<dbReference type="Proteomes" id="UP000382436">
    <property type="component" value="Unassembled WGS sequence"/>
</dbReference>
<dbReference type="KEGG" id="ccoo:ATE51_03550"/>
<dbReference type="RefSeq" id="WP_002778207.1">
    <property type="nucleotide sequence ID" value="NZ_AANHVQ020000005.1"/>
</dbReference>
<dbReference type="Proteomes" id="UP000352088">
    <property type="component" value="Unassembled WGS sequence"/>
</dbReference>
<dbReference type="eggNOG" id="COG1399">
    <property type="taxonomic scope" value="Bacteria"/>
</dbReference>
<evidence type="ECO:0000313" key="1">
    <source>
        <dbReference type="EMBL" id="EAH8156593.1"/>
    </source>
</evidence>
<evidence type="ECO:0000313" key="15">
    <source>
        <dbReference type="Proteomes" id="UP000382436"/>
    </source>
</evidence>
<sequence>MKIAFSRINNTNYPFKLNLENVVFEGNLVKVNPKLVKINATMQGFVYRPCDSCGEELELEIKENLDLFASDGIFKDNTNELSNTIEFFDGHIDLIEVAVSELEAYLSDYFYCNNCKNKS</sequence>
<dbReference type="Proteomes" id="UP000361993">
    <property type="component" value="Unassembled WGS sequence"/>
</dbReference>
<dbReference type="AlphaFoldDB" id="A0A0Q2KL46"/>
<evidence type="ECO:0000313" key="8">
    <source>
        <dbReference type="EMBL" id="EAL6850783.1"/>
    </source>
</evidence>
<dbReference type="EMBL" id="AACQHW010000004">
    <property type="protein sequence ID" value="EAL6850783.1"/>
    <property type="molecule type" value="Genomic_DNA"/>
</dbReference>
<dbReference type="STRING" id="195.ATE51_03550"/>
<evidence type="ECO:0000313" key="6">
    <source>
        <dbReference type="EMBL" id="EAK4357870.1"/>
    </source>
</evidence>
<name>A0A0Q2KL46_CAMCO</name>
<dbReference type="EMBL" id="AACGFG010000003">
    <property type="protein sequence ID" value="EAK4357870.1"/>
    <property type="molecule type" value="Genomic_DNA"/>
</dbReference>
<evidence type="ECO:0000313" key="18">
    <source>
        <dbReference type="Proteomes" id="UP000557830"/>
    </source>
</evidence>
<evidence type="ECO:0000313" key="10">
    <source>
        <dbReference type="EMBL" id="EAL9204567.1"/>
    </source>
</evidence>
<dbReference type="EMBL" id="AACSIE010000004">
    <property type="protein sequence ID" value="EAL9204567.1"/>
    <property type="molecule type" value="Genomic_DNA"/>
</dbReference>
<organism evidence="4 15">
    <name type="scientific">Campylobacter coli</name>
    <dbReference type="NCBI Taxonomy" id="195"/>
    <lineage>
        <taxon>Bacteria</taxon>
        <taxon>Pseudomonadati</taxon>
        <taxon>Campylobacterota</taxon>
        <taxon>Epsilonproteobacteria</taxon>
        <taxon>Campylobacterales</taxon>
        <taxon>Campylobacteraceae</taxon>
        <taxon>Campylobacter</taxon>
    </lineage>
</organism>
<evidence type="ECO:0000313" key="17">
    <source>
        <dbReference type="Proteomes" id="UP000411403"/>
    </source>
</evidence>
<dbReference type="Proteomes" id="UP000576616">
    <property type="component" value="Unassembled WGS sequence"/>
</dbReference>
<dbReference type="EMBL" id="AACDUL010000002">
    <property type="protein sequence ID" value="EAK1509041.1"/>
    <property type="molecule type" value="Genomic_DNA"/>
</dbReference>
<evidence type="ECO:0000313" key="3">
    <source>
        <dbReference type="EMBL" id="EAJ1078028.1"/>
    </source>
</evidence>
<evidence type="ECO:0000313" key="7">
    <source>
        <dbReference type="EMBL" id="EAK5102981.1"/>
    </source>
</evidence>
<dbReference type="Proteomes" id="UP000333665">
    <property type="component" value="Unassembled WGS sequence"/>
</dbReference>
<proteinExistence type="predicted"/>
<evidence type="ECO:0000313" key="19">
    <source>
        <dbReference type="Proteomes" id="UP000576616"/>
    </source>
</evidence>
<dbReference type="EMBL" id="AABUYW010000001">
    <property type="protein sequence ID" value="EAJ1076141.1"/>
    <property type="molecule type" value="Genomic_DNA"/>
</dbReference>
<dbReference type="KEGG" id="ccof:VC76_01755"/>
<evidence type="ECO:0000313" key="2">
    <source>
        <dbReference type="EMBL" id="EAJ1076141.1"/>
    </source>
</evidence>
<evidence type="ECO:0000313" key="12">
    <source>
        <dbReference type="Proteomes" id="UP000352088"/>
    </source>
</evidence>
<dbReference type="OrthoDB" id="5361472at2"/>
<dbReference type="EMBL" id="AABUYW010000092">
    <property type="protein sequence ID" value="EAJ1078028.1"/>
    <property type="molecule type" value="Genomic_DNA"/>
</dbReference>
<evidence type="ECO:0000313" key="11">
    <source>
        <dbReference type="Proteomes" id="UP000333665"/>
    </source>
</evidence>
<evidence type="ECO:0000313" key="13">
    <source>
        <dbReference type="Proteomes" id="UP000361993"/>
    </source>
</evidence>
<protein>
    <recommendedName>
        <fullName evidence="20">DUF177 domain-containing protein</fullName>
    </recommendedName>
</protein>
<comment type="caution">
    <text evidence="4">The sequence shown here is derived from an EMBL/GenBank/DDBJ whole genome shotgun (WGS) entry which is preliminary data.</text>
</comment>
<evidence type="ECO:0000313" key="4">
    <source>
        <dbReference type="EMBL" id="EAJ9197376.1"/>
    </source>
</evidence>
<evidence type="ECO:0000313" key="16">
    <source>
        <dbReference type="Proteomes" id="UP000409545"/>
    </source>
</evidence>
<dbReference type="EMBL" id="AACBVJ010000007">
    <property type="protein sequence ID" value="EAJ9197376.1"/>
    <property type="molecule type" value="Genomic_DNA"/>
</dbReference>
<evidence type="ECO:0000313" key="5">
    <source>
        <dbReference type="EMBL" id="EAK1509041.1"/>
    </source>
</evidence>
<reference evidence="4 15" key="1">
    <citation type="submission" date="2018-05" db="EMBL/GenBank/DDBJ databases">
        <authorList>
            <consortium name="PulseNet: The National Subtyping Network for Foodborne Disease Surveillance"/>
            <person name="Tarr C.L."/>
            <person name="Trees E."/>
            <person name="Katz L.S."/>
            <person name="Carleton-Romer H.A."/>
            <person name="Stroika S."/>
            <person name="Kucerova Z."/>
            <person name="Roache K.F."/>
            <person name="Sabol A.L."/>
            <person name="Besser J."/>
            <person name="Gerner-Smidt P."/>
        </authorList>
    </citation>
    <scope>NUCLEOTIDE SEQUENCE [LARGE SCALE GENOMIC DNA]</scope>
    <source>
        <strain evidence="4 15">PNUSAC001435</strain>
        <strain evidence="1 19">PNUSAC007828</strain>
    </source>
</reference>
<dbReference type="EMBL" id="AACGUZ010000002">
    <property type="protein sequence ID" value="EAK5102981.1"/>
    <property type="molecule type" value="Genomic_DNA"/>
</dbReference>
<evidence type="ECO:0000313" key="9">
    <source>
        <dbReference type="EMBL" id="EAL8415936.1"/>
    </source>
</evidence>
<dbReference type="GeneID" id="66544666"/>
<dbReference type="EMBL" id="AABKAB010000002">
    <property type="protein sequence ID" value="EAH8156593.1"/>
    <property type="molecule type" value="Genomic_DNA"/>
</dbReference>
<evidence type="ECO:0008006" key="20">
    <source>
        <dbReference type="Google" id="ProtNLM"/>
    </source>
</evidence>
<dbReference type="Proteomes" id="UP000365807">
    <property type="component" value="Unassembled WGS sequence"/>
</dbReference>
<gene>
    <name evidence="7" type="ORF">B9Q54_01640</name>
    <name evidence="2" type="ORF">BU953_00640</name>
    <name evidence="3" type="ORF">BU953_10595</name>
    <name evidence="4" type="ORF">BZ274_04175</name>
    <name evidence="6" type="ORF">C6T04_02855</name>
    <name evidence="5" type="ORF">CJD00_01920</name>
    <name evidence="8" type="ORF">DSX26_04790</name>
    <name evidence="9" type="ORF">DYF97_00660</name>
    <name evidence="10" type="ORF">DYU70_05260</name>
    <name evidence="1" type="ORF">ES716_01340</name>
</gene>
<dbReference type="Proteomes" id="UP000557830">
    <property type="component" value="Unassembled WGS sequence"/>
</dbReference>
<accession>A0A0Q2KL46</accession>
<evidence type="ECO:0000313" key="14">
    <source>
        <dbReference type="Proteomes" id="UP000365807"/>
    </source>
</evidence>
<dbReference type="Proteomes" id="UP000409545">
    <property type="component" value="Unassembled WGS sequence"/>
</dbReference>
<reference evidence="5 13" key="3">
    <citation type="submission" date="2018-05" db="EMBL/GenBank/DDBJ databases">
        <authorList>
            <consortium name="GenomeTrakr network: Whole genome sequencing for foodborne pathogen traceback"/>
        </authorList>
    </citation>
    <scope>NUCLEOTIDE SEQUENCE [LARGE SCALE GENOMIC DNA]</scope>
    <source>
        <strain evidence="5 13">NC_C6016</strain>
    </source>
</reference>
<dbReference type="Proteomes" id="UP000411403">
    <property type="component" value="Unassembled WGS sequence"/>
</dbReference>
<reference evidence="16 18" key="2">
    <citation type="submission" date="2018-05" db="EMBL/GenBank/DDBJ databases">
        <authorList>
            <consortium name="NARMS: The National Antimicrobial Resistance Monitoring System"/>
        </authorList>
    </citation>
    <scope>NUCLEOTIDE SEQUENCE [LARGE SCALE GENOMIC DNA]</scope>
    <source>
        <strain evidence="10 17">CVM N17C171</strain>
        <strain evidence="8 12">CVM N17C548</strain>
        <strain evidence="6 14">FSIS11807978</strain>
        <strain evidence="9 11">FSIS11812579</strain>
        <strain evidence="2 18">FSIS1609200</strain>
        <strain evidence="7 16">FSIS1711007</strain>
    </source>
</reference>
<dbReference type="EMBL" id="AACRQU010000001">
    <property type="protein sequence ID" value="EAL8415936.1"/>
    <property type="molecule type" value="Genomic_DNA"/>
</dbReference>